<accession>T1F597</accession>
<evidence type="ECO:0000256" key="1">
    <source>
        <dbReference type="SAM" id="MobiDB-lite"/>
    </source>
</evidence>
<evidence type="ECO:0000313" key="2">
    <source>
        <dbReference type="EMBL" id="ESO04724.1"/>
    </source>
</evidence>
<sequence>MEADGFIISSEQFDEDDRISHAYNRFQATQPSDTNAGHKNCFKFHSERRGLKWQGTQNCDDHDCHVVGNYENEDDEKNEDDVISHTYKSSSSSSSRHYDISKNKENDFKCHPEKCGRRGDGRQKRVRFQLDDDNNQLGRNYNDEGTDDDNKEDYSISHTYKTSSSSSRKYDININNEHFYEAHPNGSKMKQRRTLKRVRFQLDTVENIPLHNEYVNFHSTINVSEILEAQRNTASKMFQLTQDHKRRFAGKQKKTSRAKKIKNFFRKKFQNLFNCGSKNLEQCYTEYLNSANV</sequence>
<dbReference type="HOGENOM" id="CLU_950858_0_0_1"/>
<reference evidence="4" key="1">
    <citation type="submission" date="2012-12" db="EMBL/GenBank/DDBJ databases">
        <authorList>
            <person name="Hellsten U."/>
            <person name="Grimwood J."/>
            <person name="Chapman J.A."/>
            <person name="Shapiro H."/>
            <person name="Aerts A."/>
            <person name="Otillar R.P."/>
            <person name="Terry A.Y."/>
            <person name="Boore J.L."/>
            <person name="Simakov O."/>
            <person name="Marletaz F."/>
            <person name="Cho S.-J."/>
            <person name="Edsinger-Gonzales E."/>
            <person name="Havlak P."/>
            <person name="Kuo D.-H."/>
            <person name="Larsson T."/>
            <person name="Lv J."/>
            <person name="Arendt D."/>
            <person name="Savage R."/>
            <person name="Osoegawa K."/>
            <person name="de Jong P."/>
            <person name="Lindberg D.R."/>
            <person name="Seaver E.C."/>
            <person name="Weisblat D.A."/>
            <person name="Putnam N.H."/>
            <person name="Grigoriev I.V."/>
            <person name="Rokhsar D.S."/>
        </authorList>
    </citation>
    <scope>NUCLEOTIDE SEQUENCE</scope>
</reference>
<proteinExistence type="predicted"/>
<dbReference type="Proteomes" id="UP000015101">
    <property type="component" value="Unassembled WGS sequence"/>
</dbReference>
<dbReference type="RefSeq" id="XP_009017303.1">
    <property type="nucleotide sequence ID" value="XM_009019055.1"/>
</dbReference>
<dbReference type="InParanoid" id="T1F597"/>
<dbReference type="EMBL" id="KB096457">
    <property type="protein sequence ID" value="ESO04724.1"/>
    <property type="molecule type" value="Genomic_DNA"/>
</dbReference>
<evidence type="ECO:0000313" key="3">
    <source>
        <dbReference type="EnsemblMetazoa" id="HelroP172399"/>
    </source>
</evidence>
<gene>
    <name evidence="3" type="primary">20203996</name>
    <name evidence="2" type="ORF">HELRODRAFT_172399</name>
</gene>
<keyword evidence="4" id="KW-1185">Reference proteome</keyword>
<feature type="compositionally biased region" description="Basic and acidic residues" evidence="1">
    <location>
        <begin position="109"/>
        <end position="123"/>
    </location>
</feature>
<dbReference type="AlphaFoldDB" id="T1F597"/>
<organism evidence="3 4">
    <name type="scientific">Helobdella robusta</name>
    <name type="common">Californian leech</name>
    <dbReference type="NCBI Taxonomy" id="6412"/>
    <lineage>
        <taxon>Eukaryota</taxon>
        <taxon>Metazoa</taxon>
        <taxon>Spiralia</taxon>
        <taxon>Lophotrochozoa</taxon>
        <taxon>Annelida</taxon>
        <taxon>Clitellata</taxon>
        <taxon>Hirudinea</taxon>
        <taxon>Rhynchobdellida</taxon>
        <taxon>Glossiphoniidae</taxon>
        <taxon>Helobdella</taxon>
    </lineage>
</organism>
<feature type="region of interest" description="Disordered" evidence="1">
    <location>
        <begin position="109"/>
        <end position="155"/>
    </location>
</feature>
<evidence type="ECO:0000313" key="4">
    <source>
        <dbReference type="Proteomes" id="UP000015101"/>
    </source>
</evidence>
<dbReference type="GeneID" id="20203996"/>
<dbReference type="EnsemblMetazoa" id="HelroT172399">
    <property type="protein sequence ID" value="HelroP172399"/>
    <property type="gene ID" value="HelroG172399"/>
</dbReference>
<reference evidence="2 4" key="2">
    <citation type="journal article" date="2013" name="Nature">
        <title>Insights into bilaterian evolution from three spiralian genomes.</title>
        <authorList>
            <person name="Simakov O."/>
            <person name="Marletaz F."/>
            <person name="Cho S.J."/>
            <person name="Edsinger-Gonzales E."/>
            <person name="Havlak P."/>
            <person name="Hellsten U."/>
            <person name="Kuo D.H."/>
            <person name="Larsson T."/>
            <person name="Lv J."/>
            <person name="Arendt D."/>
            <person name="Savage R."/>
            <person name="Osoegawa K."/>
            <person name="de Jong P."/>
            <person name="Grimwood J."/>
            <person name="Chapman J.A."/>
            <person name="Shapiro H."/>
            <person name="Aerts A."/>
            <person name="Otillar R.P."/>
            <person name="Terry A.Y."/>
            <person name="Boore J.L."/>
            <person name="Grigoriev I.V."/>
            <person name="Lindberg D.R."/>
            <person name="Seaver E.C."/>
            <person name="Weisblat D.A."/>
            <person name="Putnam N.H."/>
            <person name="Rokhsar D.S."/>
        </authorList>
    </citation>
    <scope>NUCLEOTIDE SEQUENCE</scope>
</reference>
<dbReference type="CTD" id="20203996"/>
<dbReference type="KEGG" id="hro:HELRODRAFT_172399"/>
<reference evidence="3" key="3">
    <citation type="submission" date="2015-06" db="UniProtKB">
        <authorList>
            <consortium name="EnsemblMetazoa"/>
        </authorList>
    </citation>
    <scope>IDENTIFICATION</scope>
</reference>
<dbReference type="EMBL" id="AMQM01004200">
    <property type="status" value="NOT_ANNOTATED_CDS"/>
    <property type="molecule type" value="Genomic_DNA"/>
</dbReference>
<protein>
    <submittedName>
        <fullName evidence="2 3">Uncharacterized protein</fullName>
    </submittedName>
</protein>
<name>T1F597_HELRO</name>